<proteinExistence type="inferred from homology"/>
<comment type="similarity">
    <text evidence="2 6">Belongs to the cytochrome P450 family.</text>
</comment>
<dbReference type="SUPFAM" id="SSF48264">
    <property type="entry name" value="Cytochrome P450"/>
    <property type="match status" value="1"/>
</dbReference>
<evidence type="ECO:0000256" key="4">
    <source>
        <dbReference type="ARBA" id="ARBA00023004"/>
    </source>
</evidence>
<sequence length="567" mass="64184">MYSRSSKFLALADDIYHHALACAPGKASLSTLSSIAGLLLFLSVGRTHWLLILLCAAVVQWMLSCCKAWNSTLTQLPGPWYAPFTNLHLQYLFSRGTVPDFVQAAHARYGPVVRLGPRQVWISDKAALKQILSTVDLPKVAMYAEISREKESAGLFGEVRPSVHTKLKKMLSPSFTVGYCDKLDQFFQKPLIDTYNVYRKELAKCAREGKPLVLERNFMEDIHKIALEIMGECCFGRGFGSVAAEKATPEPGIDLKTWLNIPNVVFSGTKMRYRLVYLKRFLRTCGINLQFDWPYGMMKAIDLVVRRRQAQLKSPDPEFEPRQDLLQHLVTDGKRPDNGVKMNSRDILDQMGELLLAGTETTSATIAYLFLELARNPDVKEKLFRTLPAMDLADALVDGKTVRSDPQYEYLQACIKENLRMHPIASEMGRKTGKEPVLIGGFVYPPHTVISASYKDLHYNPAYWPEPNRFWPERFLSKDSPLHDGVAPAYDSSAYWPFSGGAHSCIGMNFAWHEQRIVAANMLSRFDIEELAQPPLKLRQFITIQFHDGKWMARLKPRLPVDGSAFI</sequence>
<gene>
    <name evidence="7" type="ORF">Tdes44962_MAKER00335</name>
</gene>
<dbReference type="PROSITE" id="PS00086">
    <property type="entry name" value="CYTOCHROME_P450"/>
    <property type="match status" value="1"/>
</dbReference>
<keyword evidence="8" id="KW-1185">Reference proteome</keyword>
<dbReference type="PANTHER" id="PTHR24305">
    <property type="entry name" value="CYTOCHROME P450"/>
    <property type="match status" value="1"/>
</dbReference>
<evidence type="ECO:0000313" key="7">
    <source>
        <dbReference type="EMBL" id="KAH9827609.1"/>
    </source>
</evidence>
<keyword evidence="6" id="KW-0560">Oxidoreductase</keyword>
<dbReference type="EMBL" id="RIBY02001867">
    <property type="protein sequence ID" value="KAH9827609.1"/>
    <property type="molecule type" value="Genomic_DNA"/>
</dbReference>
<keyword evidence="4 5" id="KW-0408">Iron</keyword>
<keyword evidence="3 5" id="KW-0479">Metal-binding</keyword>
<evidence type="ECO:0000256" key="5">
    <source>
        <dbReference type="PIRSR" id="PIRSR602401-1"/>
    </source>
</evidence>
<reference evidence="7 8" key="2">
    <citation type="journal article" date="2021" name="Curr. Genet.">
        <title>Genetic response to nitrogen starvation in the aggressive Eucalyptus foliar pathogen Teratosphaeria destructans.</title>
        <authorList>
            <person name="Havenga M."/>
            <person name="Wingfield B.D."/>
            <person name="Wingfield M.J."/>
            <person name="Dreyer L.L."/>
            <person name="Roets F."/>
            <person name="Aylward J."/>
        </authorList>
    </citation>
    <scope>NUCLEOTIDE SEQUENCE [LARGE SCALE GENOMIC DNA]</scope>
    <source>
        <strain evidence="7">CMW44962</strain>
    </source>
</reference>
<evidence type="ECO:0000256" key="6">
    <source>
        <dbReference type="RuleBase" id="RU000461"/>
    </source>
</evidence>
<dbReference type="PRINTS" id="PR00385">
    <property type="entry name" value="P450"/>
</dbReference>
<organism evidence="7 8">
    <name type="scientific">Teratosphaeria destructans</name>
    <dbReference type="NCBI Taxonomy" id="418781"/>
    <lineage>
        <taxon>Eukaryota</taxon>
        <taxon>Fungi</taxon>
        <taxon>Dikarya</taxon>
        <taxon>Ascomycota</taxon>
        <taxon>Pezizomycotina</taxon>
        <taxon>Dothideomycetes</taxon>
        <taxon>Dothideomycetidae</taxon>
        <taxon>Mycosphaerellales</taxon>
        <taxon>Teratosphaeriaceae</taxon>
        <taxon>Teratosphaeria</taxon>
    </lineage>
</organism>
<feature type="binding site" description="axial binding residue" evidence="5">
    <location>
        <position position="505"/>
    </location>
    <ligand>
        <name>heme</name>
        <dbReference type="ChEBI" id="CHEBI:30413"/>
    </ligand>
    <ligandPart>
        <name>Fe</name>
        <dbReference type="ChEBI" id="CHEBI:18248"/>
    </ligandPart>
</feature>
<protein>
    <submittedName>
        <fullName evidence="7">Cytochrome-P450 monooxygenase FUS8</fullName>
    </submittedName>
</protein>
<dbReference type="InterPro" id="IPR036396">
    <property type="entry name" value="Cyt_P450_sf"/>
</dbReference>
<keyword evidence="5 6" id="KW-0349">Heme</keyword>
<dbReference type="OrthoDB" id="655030at2759"/>
<reference evidence="7 8" key="1">
    <citation type="journal article" date="2018" name="IMA Fungus">
        <title>IMA Genome-F 10: Nine draft genome sequences of Claviceps purpurea s.lat., including C. arundinis, C. humidiphila, and C. cf. spartinae, pseudomolecules for the pitch canker pathogen Fusarium circinatum, draft genome of Davidsoniella eucalypti, Grosmannia galeiformis, Quambalaria eucalypti, and Teratosphaeria destructans.</title>
        <authorList>
            <person name="Wingfield B.D."/>
            <person name="Liu M."/>
            <person name="Nguyen H.D."/>
            <person name="Lane F.A."/>
            <person name="Morgan S.W."/>
            <person name="De Vos L."/>
            <person name="Wilken P.M."/>
            <person name="Duong T.A."/>
            <person name="Aylward J."/>
            <person name="Coetzee M.P."/>
            <person name="Dadej K."/>
            <person name="De Beer Z.W."/>
            <person name="Findlay W."/>
            <person name="Havenga M."/>
            <person name="Kolarik M."/>
            <person name="Menzies J.G."/>
            <person name="Naidoo K."/>
            <person name="Pochopski O."/>
            <person name="Shoukouhi P."/>
            <person name="Santana Q.C."/>
            <person name="Seifert K.A."/>
            <person name="Soal N."/>
            <person name="Steenkamp E.T."/>
            <person name="Tatham C.T."/>
            <person name="van der Nest M.A."/>
            <person name="Wingfield M.J."/>
        </authorList>
    </citation>
    <scope>NUCLEOTIDE SEQUENCE [LARGE SCALE GENOMIC DNA]</scope>
    <source>
        <strain evidence="7">CMW44962</strain>
    </source>
</reference>
<dbReference type="GO" id="GO:0016705">
    <property type="term" value="F:oxidoreductase activity, acting on paired donors, with incorporation or reduction of molecular oxygen"/>
    <property type="evidence" value="ECO:0007669"/>
    <property type="project" value="InterPro"/>
</dbReference>
<dbReference type="InterPro" id="IPR017972">
    <property type="entry name" value="Cyt_P450_CS"/>
</dbReference>
<dbReference type="GO" id="GO:0005506">
    <property type="term" value="F:iron ion binding"/>
    <property type="evidence" value="ECO:0007669"/>
    <property type="project" value="InterPro"/>
</dbReference>
<dbReference type="Pfam" id="PF00067">
    <property type="entry name" value="p450"/>
    <property type="match status" value="1"/>
</dbReference>
<dbReference type="AlphaFoldDB" id="A0A9W7SS59"/>
<name>A0A9W7SS59_9PEZI</name>
<comment type="cofactor">
    <cofactor evidence="1 5">
        <name>heme</name>
        <dbReference type="ChEBI" id="CHEBI:30413"/>
    </cofactor>
</comment>
<evidence type="ECO:0000256" key="2">
    <source>
        <dbReference type="ARBA" id="ARBA00010617"/>
    </source>
</evidence>
<comment type="caution">
    <text evidence="7">The sequence shown here is derived from an EMBL/GenBank/DDBJ whole genome shotgun (WGS) entry which is preliminary data.</text>
</comment>
<accession>A0A9W7SS59</accession>
<evidence type="ECO:0000256" key="3">
    <source>
        <dbReference type="ARBA" id="ARBA00022723"/>
    </source>
</evidence>
<dbReference type="Gene3D" id="1.10.630.10">
    <property type="entry name" value="Cytochrome P450"/>
    <property type="match status" value="1"/>
</dbReference>
<evidence type="ECO:0000256" key="1">
    <source>
        <dbReference type="ARBA" id="ARBA00001971"/>
    </source>
</evidence>
<dbReference type="InterPro" id="IPR002401">
    <property type="entry name" value="Cyt_P450_E_grp-I"/>
</dbReference>
<dbReference type="GO" id="GO:0020037">
    <property type="term" value="F:heme binding"/>
    <property type="evidence" value="ECO:0007669"/>
    <property type="project" value="InterPro"/>
</dbReference>
<dbReference type="Proteomes" id="UP001138500">
    <property type="component" value="Unassembled WGS sequence"/>
</dbReference>
<keyword evidence="6 7" id="KW-0503">Monooxygenase</keyword>
<dbReference type="GO" id="GO:0004497">
    <property type="term" value="F:monooxygenase activity"/>
    <property type="evidence" value="ECO:0007669"/>
    <property type="project" value="UniProtKB-KW"/>
</dbReference>
<dbReference type="InterPro" id="IPR001128">
    <property type="entry name" value="Cyt_P450"/>
</dbReference>
<dbReference type="PRINTS" id="PR00463">
    <property type="entry name" value="EP450I"/>
</dbReference>
<dbReference type="PANTHER" id="PTHR24305:SF232">
    <property type="entry name" value="P450, PUTATIVE (EUROFUNG)-RELATED"/>
    <property type="match status" value="1"/>
</dbReference>
<dbReference type="InterPro" id="IPR050121">
    <property type="entry name" value="Cytochrome_P450_monoxygenase"/>
</dbReference>
<evidence type="ECO:0000313" key="8">
    <source>
        <dbReference type="Proteomes" id="UP001138500"/>
    </source>
</evidence>